<gene>
    <name evidence="2" type="ORF">SLNWT_6570</name>
</gene>
<reference evidence="2 3" key="1">
    <citation type="submission" date="2015-01" db="EMBL/GenBank/DDBJ databases">
        <title>Enhanced salinomycin production by adjusting the supply of polyketide extender units in Streptomyce albus DSM 41398.</title>
        <authorList>
            <person name="Lu C."/>
        </authorList>
    </citation>
    <scope>NUCLEOTIDE SEQUENCE [LARGE SCALE GENOMIC DNA]</scope>
    <source>
        <strain evidence="3">ATCC 21838 / DSM 41398 / FERM P-419 / JCM 4703 / NBRC 107858</strain>
    </source>
</reference>
<dbReference type="InterPro" id="IPR036628">
    <property type="entry name" value="Clp_N_dom_sf"/>
</dbReference>
<protein>
    <recommendedName>
        <fullName evidence="4">Peptidase</fullName>
    </recommendedName>
</protein>
<evidence type="ECO:0008006" key="4">
    <source>
        <dbReference type="Google" id="ProtNLM"/>
    </source>
</evidence>
<evidence type="ECO:0000313" key="3">
    <source>
        <dbReference type="Proteomes" id="UP000031523"/>
    </source>
</evidence>
<proteinExistence type="predicted"/>
<evidence type="ECO:0000313" key="2">
    <source>
        <dbReference type="EMBL" id="AJE86946.1"/>
    </source>
</evidence>
<keyword evidence="3" id="KW-1185">Reference proteome</keyword>
<feature type="region of interest" description="Disordered" evidence="1">
    <location>
        <begin position="1"/>
        <end position="21"/>
    </location>
</feature>
<dbReference type="AlphaFoldDB" id="A0A0B5F7Z5"/>
<evidence type="ECO:0000256" key="1">
    <source>
        <dbReference type="SAM" id="MobiDB-lite"/>
    </source>
</evidence>
<dbReference type="KEGG" id="sals:SLNWT_6570"/>
<dbReference type="Gene3D" id="1.10.1780.10">
    <property type="entry name" value="Clp, N-terminal domain"/>
    <property type="match status" value="1"/>
</dbReference>
<dbReference type="EMBL" id="CP010519">
    <property type="protein sequence ID" value="AJE86946.1"/>
    <property type="molecule type" value="Genomic_DNA"/>
</dbReference>
<dbReference type="Proteomes" id="UP000031523">
    <property type="component" value="Chromosome"/>
</dbReference>
<accession>A0A0B5F7Z5</accession>
<name>A0A0B5F7Z5_STRA4</name>
<organism evidence="2 3">
    <name type="scientific">Streptomyces albus (strain ATCC 21838 / DSM 41398 / FERM P-419 / JCM 4703 / NBRC 107858)</name>
    <dbReference type="NCBI Taxonomy" id="1081613"/>
    <lineage>
        <taxon>Bacteria</taxon>
        <taxon>Bacillati</taxon>
        <taxon>Actinomycetota</taxon>
        <taxon>Actinomycetes</taxon>
        <taxon>Kitasatosporales</taxon>
        <taxon>Streptomycetaceae</taxon>
        <taxon>Streptomyces</taxon>
    </lineage>
</organism>
<sequence>MELTAALTGARRRATRDRDRETDTAHLLHSLLESDPEVRAVFGGARVVKLLGYLVQRSIGYGLRWQGAAESTGLPPVAGGSGFSAAAARALEAAAVRAVGRGAPAADGLDLLASLAADPDCRAVEVLRRSAFRAAELRARIEAVRAGSARGEEVGN</sequence>